<dbReference type="HOGENOM" id="CLU_066396_0_0_11"/>
<dbReference type="AlphaFoldDB" id="A0A0F7FYR5"/>
<dbReference type="STRING" id="408015.SXIM_38350"/>
<organism evidence="3 4">
    <name type="scientific">Streptomyces xiamenensis</name>
    <dbReference type="NCBI Taxonomy" id="408015"/>
    <lineage>
        <taxon>Bacteria</taxon>
        <taxon>Bacillati</taxon>
        <taxon>Actinomycetota</taxon>
        <taxon>Actinomycetes</taxon>
        <taxon>Kitasatosporales</taxon>
        <taxon>Streptomycetaceae</taxon>
        <taxon>Streptomyces</taxon>
    </lineage>
</organism>
<keyword evidence="4" id="KW-1185">Reference proteome</keyword>
<feature type="region of interest" description="Disordered" evidence="1">
    <location>
        <begin position="1"/>
        <end position="36"/>
    </location>
</feature>
<evidence type="ECO:0000256" key="1">
    <source>
        <dbReference type="SAM" id="MobiDB-lite"/>
    </source>
</evidence>
<dbReference type="InterPro" id="IPR002575">
    <property type="entry name" value="Aminoglycoside_PTrfase"/>
</dbReference>
<dbReference type="KEGG" id="sxi:SXIM_38350"/>
<dbReference type="SUPFAM" id="SSF56112">
    <property type="entry name" value="Protein kinase-like (PK-like)"/>
    <property type="match status" value="1"/>
</dbReference>
<evidence type="ECO:0000313" key="3">
    <source>
        <dbReference type="EMBL" id="AKG45219.1"/>
    </source>
</evidence>
<gene>
    <name evidence="3" type="ORF">SXIM_38350</name>
</gene>
<accession>A0A0F7FYR5</accession>
<dbReference type="GO" id="GO:0016740">
    <property type="term" value="F:transferase activity"/>
    <property type="evidence" value="ECO:0007669"/>
    <property type="project" value="UniProtKB-KW"/>
</dbReference>
<reference evidence="3" key="1">
    <citation type="submission" date="2019-08" db="EMBL/GenBank/DDBJ databases">
        <title>Complete genome sequence of a mangrove-derived Streptomyces xiamenensis.</title>
        <authorList>
            <person name="Xu J."/>
        </authorList>
    </citation>
    <scope>NUCLEOTIDE SEQUENCE</scope>
    <source>
        <strain evidence="3">318</strain>
    </source>
</reference>
<dbReference type="InterPro" id="IPR011009">
    <property type="entry name" value="Kinase-like_dom_sf"/>
</dbReference>
<name>A0A0F7FYR5_9ACTN</name>
<dbReference type="Pfam" id="PF01636">
    <property type="entry name" value="APH"/>
    <property type="match status" value="1"/>
</dbReference>
<evidence type="ECO:0000259" key="2">
    <source>
        <dbReference type="Pfam" id="PF01636"/>
    </source>
</evidence>
<evidence type="ECO:0000313" key="4">
    <source>
        <dbReference type="Proteomes" id="UP000034034"/>
    </source>
</evidence>
<dbReference type="RefSeq" id="WP_046724744.1">
    <property type="nucleotide sequence ID" value="NZ_CP009922.3"/>
</dbReference>
<feature type="compositionally biased region" description="Basic and acidic residues" evidence="1">
    <location>
        <begin position="1"/>
        <end position="11"/>
    </location>
</feature>
<proteinExistence type="predicted"/>
<feature type="domain" description="Aminoglycoside phosphotransferase" evidence="2">
    <location>
        <begin position="120"/>
        <end position="177"/>
    </location>
</feature>
<dbReference type="Gene3D" id="3.90.1200.10">
    <property type="match status" value="1"/>
</dbReference>
<sequence>MTDEGRTDERLAGGLGSGGEVIRRGPVVNRPAPPNAPDLHRYLRALRRAGFTGAPEPVRLTPDGREEVTFLPGEVAVPPFPAWSWTAGALRSVGALLRAFHEASATLPTAPDAGWSRELADPEGGPLLCHNDVCRENVVFRDGRAAALIDFDLAAPGRPLWDVAMTARYWIPMRPGETSDAPARLRVLADGYGLAAERAQLPTVIEQATAVGRAFVTGRVTAGEQGFVRLVADRGGWPYWDHLQEWLVTHRAAFTTALTRDT</sequence>
<dbReference type="PATRIC" id="fig|408015.6.peg.3885"/>
<dbReference type="EMBL" id="CP009922">
    <property type="protein sequence ID" value="AKG45219.1"/>
    <property type="molecule type" value="Genomic_DNA"/>
</dbReference>
<dbReference type="Proteomes" id="UP000034034">
    <property type="component" value="Chromosome"/>
</dbReference>
<protein>
    <submittedName>
        <fullName evidence="3">Phosphotransferase enzyme family protein</fullName>
    </submittedName>
</protein>